<organism evidence="15 16">
    <name type="scientific">Patiria miniata</name>
    <name type="common">Bat star</name>
    <name type="synonym">Asterina miniata</name>
    <dbReference type="NCBI Taxonomy" id="46514"/>
    <lineage>
        <taxon>Eukaryota</taxon>
        <taxon>Metazoa</taxon>
        <taxon>Echinodermata</taxon>
        <taxon>Eleutherozoa</taxon>
        <taxon>Asterozoa</taxon>
        <taxon>Asteroidea</taxon>
        <taxon>Valvatacea</taxon>
        <taxon>Valvatida</taxon>
        <taxon>Asterinidae</taxon>
        <taxon>Patiria</taxon>
    </lineage>
</organism>
<evidence type="ECO:0000259" key="14">
    <source>
        <dbReference type="PROSITE" id="PS51304"/>
    </source>
</evidence>
<evidence type="ECO:0000259" key="12">
    <source>
        <dbReference type="PROSITE" id="PS50221"/>
    </source>
</evidence>
<feature type="transmembrane region" description="Helical" evidence="10">
    <location>
        <begin position="561"/>
        <end position="584"/>
    </location>
</feature>
<dbReference type="GO" id="GO:0005886">
    <property type="term" value="C:plasma membrane"/>
    <property type="evidence" value="ECO:0007669"/>
    <property type="project" value="TreeGrafter"/>
</dbReference>
<dbReference type="Pfam" id="PF00337">
    <property type="entry name" value="Gal-bind_lectin"/>
    <property type="match status" value="1"/>
</dbReference>
<dbReference type="GeneID" id="119720608"/>
<keyword evidence="4" id="KW-0430">Lectin</keyword>
<evidence type="ECO:0000313" key="15">
    <source>
        <dbReference type="EnsemblMetazoa" id="XP_038046271.1"/>
    </source>
</evidence>
<proteinExistence type="inferred from homology"/>
<feature type="transmembrane region" description="Helical" evidence="10">
    <location>
        <begin position="778"/>
        <end position="798"/>
    </location>
</feature>
<dbReference type="AlphaFoldDB" id="A0A913Z5I8"/>
<feature type="transmembrane region" description="Helical" evidence="10">
    <location>
        <begin position="632"/>
        <end position="654"/>
    </location>
</feature>
<comment type="subcellular location">
    <subcellularLocation>
        <location evidence="1">Membrane</location>
        <topology evidence="1">Multi-pass membrane protein</topology>
    </subcellularLocation>
</comment>
<feature type="domain" description="Galectin" evidence="14">
    <location>
        <begin position="34"/>
        <end position="188"/>
    </location>
</feature>
<sequence>MMASFGQLVGLVLVFHGILAVSANDEAEMNQVIYEETLETGLYPGNVFRTKVYLYPGIKWFRVNLQDTPGNPVLNHTEVAISIRVNINPMYSSIGTIERNWLDASGVSQLDPPEKAIYGEFPFYADYVFEFTLLCSLSHYEVQVNGYDKFTFLHRATTGTLPQFDVVRIMASPGTVDLCWTKFNLDLLPAPTSSSEVTTKCSQPVQRSLCDDLVCYLFSKEHSMYTSTANPVTMTASPMTLSDDVYTSLEEMAEQFCCLEGLIKNIDDRKNKDILQLAAEINTQLFAWDGNASWSHVNEISPSGPLSLTDRLDDIAQVLGNRLQLGKTIEAETPTISCSLESNTLGAFIQKDWTFKPFGEEEDMITIKGVDLTEVGFNDSEIKFSLFGAAYTNITDLINYNQEGTEEFIVADVISATVFGPEGQLVVPVTFSRRLGPITEHNSSESRAPVCVFWNVHLEGHVAGGWSTWGCSRITEDGNPYAEAFEGDYVTCYCNHTTNYAILMRIVPLENKPAKEVLITSPSIRTLVINSTVVEIKQVFNQSTSKPTDTVSNVSNKILDVLTIIGCIISIMALLMALAFFIFFKHNTLDTERILIHRNLMGALLVAMVTFMIGLYLTNELIPCKIVAVLQHYLYLAVFCWMLVEGIHLYRLIVTVYGSEKQMAKVYYCIGWVLPMVIVAISAGVKWTDYGVPDQVCWLNPVNGLIWAFVGPACAIMLVNFVVLALVIKTTVMASKVCSQDSLTKVKTGLRSSLVLLPMLGITWTIGVITHIHTIFEYIFVIMNSFQGLWLVIVCCLLNGEVRHAFHLSIKKQLGKYTGTVDVTSSTSNTDKKSSSTAHGRITKGKGSSLTDVD</sequence>
<dbReference type="PROSITE" id="PS50221">
    <property type="entry name" value="GAIN_B"/>
    <property type="match status" value="1"/>
</dbReference>
<dbReference type="Gene3D" id="2.60.120.200">
    <property type="match status" value="1"/>
</dbReference>
<dbReference type="InterPro" id="IPR057244">
    <property type="entry name" value="GAIN_B"/>
</dbReference>
<dbReference type="Pfam" id="PF01825">
    <property type="entry name" value="GPS"/>
    <property type="match status" value="1"/>
</dbReference>
<feature type="transmembrane region" description="Helical" evidence="10">
    <location>
        <begin position="596"/>
        <end position="617"/>
    </location>
</feature>
<dbReference type="OMA" id="CVIMLVN"/>
<dbReference type="OrthoDB" id="5967113at2759"/>
<reference evidence="15" key="1">
    <citation type="submission" date="2022-11" db="UniProtKB">
        <authorList>
            <consortium name="EnsemblMetazoa"/>
        </authorList>
    </citation>
    <scope>IDENTIFICATION</scope>
</reference>
<evidence type="ECO:0000256" key="9">
    <source>
        <dbReference type="SAM" id="MobiDB-lite"/>
    </source>
</evidence>
<dbReference type="Gene3D" id="2.60.220.50">
    <property type="match status" value="1"/>
</dbReference>
<feature type="signal peptide" evidence="11">
    <location>
        <begin position="1"/>
        <end position="20"/>
    </location>
</feature>
<evidence type="ECO:0000259" key="13">
    <source>
        <dbReference type="PROSITE" id="PS50261"/>
    </source>
</evidence>
<evidence type="ECO:0000256" key="10">
    <source>
        <dbReference type="SAM" id="Phobius"/>
    </source>
</evidence>
<dbReference type="PROSITE" id="PS51304">
    <property type="entry name" value="GALECTIN"/>
    <property type="match status" value="1"/>
</dbReference>
<dbReference type="InterPro" id="IPR013320">
    <property type="entry name" value="ConA-like_dom_sf"/>
</dbReference>
<dbReference type="PANTHER" id="PTHR12011:SF471">
    <property type="entry name" value="G-PROTEIN COUPLED RECEPTORS FAMILY 2 PROFILE 2 DOMAIN-CONTAINING PROTEIN"/>
    <property type="match status" value="1"/>
</dbReference>
<evidence type="ECO:0000256" key="8">
    <source>
        <dbReference type="ARBA" id="ARBA00023180"/>
    </source>
</evidence>
<accession>A0A913Z5I8</accession>
<evidence type="ECO:0000256" key="4">
    <source>
        <dbReference type="ARBA" id="ARBA00022734"/>
    </source>
</evidence>
<feature type="chain" id="PRO_5036757077" description="Adhesion G-protein coupled receptor D1-like" evidence="11">
    <location>
        <begin position="21"/>
        <end position="854"/>
    </location>
</feature>
<keyword evidence="8" id="KW-0325">Glycoprotein</keyword>
<dbReference type="SUPFAM" id="SSF49899">
    <property type="entry name" value="Concanavalin A-like lectins/glucanases"/>
    <property type="match status" value="1"/>
</dbReference>
<feature type="transmembrane region" description="Helical" evidence="10">
    <location>
        <begin position="666"/>
        <end position="685"/>
    </location>
</feature>
<evidence type="ECO:0000256" key="3">
    <source>
        <dbReference type="ARBA" id="ARBA00022692"/>
    </source>
</evidence>
<feature type="domain" description="GAIN-B" evidence="12">
    <location>
        <begin position="334"/>
        <end position="510"/>
    </location>
</feature>
<protein>
    <recommendedName>
        <fullName evidence="17">Adhesion G-protein coupled receptor D1-like</fullName>
    </recommendedName>
</protein>
<evidence type="ECO:0008006" key="17">
    <source>
        <dbReference type="Google" id="ProtNLM"/>
    </source>
</evidence>
<dbReference type="InterPro" id="IPR001079">
    <property type="entry name" value="Galectin_CRD"/>
</dbReference>
<feature type="transmembrane region" description="Helical" evidence="10">
    <location>
        <begin position="749"/>
        <end position="772"/>
    </location>
</feature>
<dbReference type="EnsemblMetazoa" id="XM_038190343.1">
    <property type="protein sequence ID" value="XP_038046271.1"/>
    <property type="gene ID" value="LOC119720608"/>
</dbReference>
<evidence type="ECO:0000256" key="11">
    <source>
        <dbReference type="SAM" id="SignalP"/>
    </source>
</evidence>
<feature type="region of interest" description="Disordered" evidence="9">
    <location>
        <begin position="822"/>
        <end position="854"/>
    </location>
</feature>
<keyword evidence="6 10" id="KW-0472">Membrane</keyword>
<dbReference type="Pfam" id="PF00002">
    <property type="entry name" value="7tm_2"/>
    <property type="match status" value="1"/>
</dbReference>
<dbReference type="InterPro" id="IPR000203">
    <property type="entry name" value="GPS"/>
</dbReference>
<keyword evidence="7" id="KW-1015">Disulfide bond</keyword>
<keyword evidence="16" id="KW-1185">Reference proteome</keyword>
<dbReference type="FunFam" id="1.20.1070.10:FF:000058">
    <property type="entry name" value="Adhesion G protein-coupled receptor F5"/>
    <property type="match status" value="1"/>
</dbReference>
<dbReference type="Gene3D" id="1.20.1070.10">
    <property type="entry name" value="Rhodopsin 7-helix transmembrane proteins"/>
    <property type="match status" value="1"/>
</dbReference>
<dbReference type="InterPro" id="IPR046338">
    <property type="entry name" value="GAIN_dom_sf"/>
</dbReference>
<evidence type="ECO:0000256" key="6">
    <source>
        <dbReference type="ARBA" id="ARBA00023136"/>
    </source>
</evidence>
<feature type="domain" description="G-protein coupled receptors family 2 profile 2" evidence="13">
    <location>
        <begin position="559"/>
        <end position="799"/>
    </location>
</feature>
<dbReference type="PROSITE" id="PS50261">
    <property type="entry name" value="G_PROTEIN_RECEP_F2_4"/>
    <property type="match status" value="1"/>
</dbReference>
<name>A0A913Z5I8_PATMI</name>
<evidence type="ECO:0000256" key="1">
    <source>
        <dbReference type="ARBA" id="ARBA00004141"/>
    </source>
</evidence>
<dbReference type="GO" id="GO:0007166">
    <property type="term" value="P:cell surface receptor signaling pathway"/>
    <property type="evidence" value="ECO:0007669"/>
    <property type="project" value="InterPro"/>
</dbReference>
<dbReference type="Proteomes" id="UP000887568">
    <property type="component" value="Unplaced"/>
</dbReference>
<dbReference type="PRINTS" id="PR00249">
    <property type="entry name" value="GPCRSECRETIN"/>
</dbReference>
<dbReference type="PANTHER" id="PTHR12011">
    <property type="entry name" value="ADHESION G-PROTEIN COUPLED RECEPTOR"/>
    <property type="match status" value="1"/>
</dbReference>
<dbReference type="GO" id="GO:0030246">
    <property type="term" value="F:carbohydrate binding"/>
    <property type="evidence" value="ECO:0007669"/>
    <property type="project" value="UniProtKB-KW"/>
</dbReference>
<dbReference type="SMART" id="SM00303">
    <property type="entry name" value="GPS"/>
    <property type="match status" value="1"/>
</dbReference>
<evidence type="ECO:0000256" key="7">
    <source>
        <dbReference type="ARBA" id="ARBA00023157"/>
    </source>
</evidence>
<evidence type="ECO:0000313" key="16">
    <source>
        <dbReference type="Proteomes" id="UP000887568"/>
    </source>
</evidence>
<keyword evidence="11" id="KW-0732">Signal</keyword>
<dbReference type="GO" id="GO:0004930">
    <property type="term" value="F:G protein-coupled receptor activity"/>
    <property type="evidence" value="ECO:0007669"/>
    <property type="project" value="InterPro"/>
</dbReference>
<dbReference type="InterPro" id="IPR000832">
    <property type="entry name" value="GPCR_2_secretin-like"/>
</dbReference>
<dbReference type="RefSeq" id="XP_038046271.1">
    <property type="nucleotide sequence ID" value="XM_038190343.1"/>
</dbReference>
<feature type="transmembrane region" description="Helical" evidence="10">
    <location>
        <begin position="705"/>
        <end position="728"/>
    </location>
</feature>
<evidence type="ECO:0000256" key="5">
    <source>
        <dbReference type="ARBA" id="ARBA00022989"/>
    </source>
</evidence>
<comment type="similarity">
    <text evidence="2">Belongs to the G-protein coupled receptor 2 family. Adhesion G-protein coupled receptor (ADGR) subfamily.</text>
</comment>
<keyword evidence="3 10" id="KW-0812">Transmembrane</keyword>
<dbReference type="GO" id="GO:0007189">
    <property type="term" value="P:adenylate cyclase-activating G protein-coupled receptor signaling pathway"/>
    <property type="evidence" value="ECO:0007669"/>
    <property type="project" value="TreeGrafter"/>
</dbReference>
<evidence type="ECO:0000256" key="2">
    <source>
        <dbReference type="ARBA" id="ARBA00007343"/>
    </source>
</evidence>
<keyword evidence="5 10" id="KW-1133">Transmembrane helix</keyword>
<dbReference type="InterPro" id="IPR017981">
    <property type="entry name" value="GPCR_2-like_7TM"/>
</dbReference>
<dbReference type="SUPFAM" id="SSF81321">
    <property type="entry name" value="Family A G protein-coupled receptor-like"/>
    <property type="match status" value="1"/>
</dbReference>